<dbReference type="EMBL" id="CBSW010000226">
    <property type="protein sequence ID" value="CDG98426.1"/>
    <property type="molecule type" value="Genomic_DNA"/>
</dbReference>
<evidence type="ECO:0000313" key="2">
    <source>
        <dbReference type="Proteomes" id="UP000028511"/>
    </source>
</evidence>
<sequence length="121" mass="13356">MATVHENKTERTLTVNFSEKPVKVTRWTAINLAARDFRYVCGIRYTSSSLEISTGESVKIPLSYKAPGWEATYIEATFHDGYVATTQVYITPDDKYPVVAPPSNGIACQTLPGRGLGENKP</sequence>
<dbReference type="HOGENOM" id="CLU_134437_0_0_6"/>
<name>A0A077N865_XENBV</name>
<dbReference type="PANTHER" id="PTHR31497:SF0">
    <property type="entry name" value="AUTOCRINE PROLIFERATION REPRESSOR PROTEIN A"/>
    <property type="match status" value="1"/>
</dbReference>
<organism evidence="1 2">
    <name type="scientific">Xenorhabdus bovienii str. puntauvense</name>
    <dbReference type="NCBI Taxonomy" id="1398201"/>
    <lineage>
        <taxon>Bacteria</taxon>
        <taxon>Pseudomonadati</taxon>
        <taxon>Pseudomonadota</taxon>
        <taxon>Gammaproteobacteria</taxon>
        <taxon>Enterobacterales</taxon>
        <taxon>Morganellaceae</taxon>
        <taxon>Xenorhabdus</taxon>
    </lineage>
</organism>
<proteinExistence type="predicted"/>
<dbReference type="PANTHER" id="PTHR31497">
    <property type="entry name" value="AUTOCRINE PROLIFERATION REPRESSOR PROTEIN A"/>
    <property type="match status" value="1"/>
</dbReference>
<protein>
    <submittedName>
        <fullName evidence="1">Uncharacterized protein</fullName>
    </submittedName>
</protein>
<comment type="caution">
    <text evidence="1">The sequence shown here is derived from an EMBL/GenBank/DDBJ whole genome shotgun (WGS) entry which is preliminary data.</text>
</comment>
<gene>
    <name evidence="1" type="ORF">XBP1_3010075</name>
</gene>
<dbReference type="AlphaFoldDB" id="A0A077N865"/>
<dbReference type="InterPro" id="IPR009199">
    <property type="entry name" value="PhoPQ-act_pathogen-rel_PqaA"/>
</dbReference>
<reference evidence="1" key="1">
    <citation type="submission" date="2013-07" db="EMBL/GenBank/DDBJ databases">
        <title>Sub-species coevolution in mutualistic symbiosis.</title>
        <authorList>
            <person name="Murfin K."/>
            <person name="Klassen J."/>
            <person name="Lee M."/>
            <person name="Forst S."/>
            <person name="Stock P."/>
            <person name="Goodrich-Blair H."/>
        </authorList>
    </citation>
    <scope>NUCLEOTIDE SEQUENCE [LARGE SCALE GENOMIC DNA]</scope>
    <source>
        <strain evidence="1">Puntauvense</strain>
    </source>
</reference>
<accession>A0A077N865</accession>
<evidence type="ECO:0000313" key="1">
    <source>
        <dbReference type="EMBL" id="CDG98426.1"/>
    </source>
</evidence>
<dbReference type="Proteomes" id="UP000028511">
    <property type="component" value="Unassembled WGS sequence"/>
</dbReference>